<comment type="pathway">
    <text evidence="2">Carbohydrate degradation; pentose phosphate pathway; D-ribose 5-phosphate from D-ribulose 5-phosphate (non-oxidative stage): step 1/1.</text>
</comment>
<evidence type="ECO:0000256" key="8">
    <source>
        <dbReference type="ARBA" id="ARBA00032273"/>
    </source>
</evidence>
<reference evidence="9 10" key="1">
    <citation type="journal article" date="2024" name="Microbiol. Resour. Announc.">
        <title>Genome annotations for the ascomycete fungi Trichoderma harzianum, Trichoderma aggressivum, and Purpureocillium lilacinum.</title>
        <authorList>
            <person name="Beijen E.P.W."/>
            <person name="Ohm R.A."/>
        </authorList>
    </citation>
    <scope>NUCLEOTIDE SEQUENCE [LARGE SCALE GENOMIC DNA]</scope>
    <source>
        <strain evidence="9 10">CBS 150709</strain>
    </source>
</reference>
<dbReference type="Gene3D" id="3.40.50.1360">
    <property type="match status" value="1"/>
</dbReference>
<protein>
    <recommendedName>
        <fullName evidence="5">Ribose-5-phosphate isomerase</fullName>
        <ecNumber evidence="4">5.3.1.6</ecNumber>
    </recommendedName>
    <alternativeName>
        <fullName evidence="8">D-ribose-5-phosphate ketol-isomerase</fullName>
    </alternativeName>
    <alternativeName>
        <fullName evidence="7">Phosphoriboisomerase</fullName>
    </alternativeName>
</protein>
<organism evidence="9 10">
    <name type="scientific">Purpureocillium lilacinum</name>
    <name type="common">Paecilomyces lilacinus</name>
    <dbReference type="NCBI Taxonomy" id="33203"/>
    <lineage>
        <taxon>Eukaryota</taxon>
        <taxon>Fungi</taxon>
        <taxon>Dikarya</taxon>
        <taxon>Ascomycota</taxon>
        <taxon>Pezizomycotina</taxon>
        <taxon>Sordariomycetes</taxon>
        <taxon>Hypocreomycetidae</taxon>
        <taxon>Hypocreales</taxon>
        <taxon>Ophiocordycipitaceae</taxon>
        <taxon>Purpureocillium</taxon>
    </lineage>
</organism>
<dbReference type="Pfam" id="PF06026">
    <property type="entry name" value="Rib_5-P_isom_A"/>
    <property type="match status" value="1"/>
</dbReference>
<dbReference type="NCBIfam" id="TIGR00021">
    <property type="entry name" value="rpiA"/>
    <property type="match status" value="1"/>
</dbReference>
<dbReference type="SUPFAM" id="SSF100950">
    <property type="entry name" value="NagB/RpiA/CoA transferase-like"/>
    <property type="match status" value="1"/>
</dbReference>
<evidence type="ECO:0000256" key="5">
    <source>
        <dbReference type="ARBA" id="ARBA00019150"/>
    </source>
</evidence>
<dbReference type="InterPro" id="IPR037171">
    <property type="entry name" value="NagB/RpiA_transferase-like"/>
</dbReference>
<dbReference type="InterPro" id="IPR004788">
    <property type="entry name" value="Ribose5P_isomerase_type_A"/>
</dbReference>
<evidence type="ECO:0000313" key="9">
    <source>
        <dbReference type="EMBL" id="KAK4088232.1"/>
    </source>
</evidence>
<evidence type="ECO:0000256" key="7">
    <source>
        <dbReference type="ARBA" id="ARBA00029734"/>
    </source>
</evidence>
<dbReference type="PANTHER" id="PTHR11934">
    <property type="entry name" value="RIBOSE-5-PHOSPHATE ISOMERASE"/>
    <property type="match status" value="1"/>
</dbReference>
<name>A0ABR0BW03_PURLI</name>
<gene>
    <name evidence="9" type="ORF">Purlil1_7425</name>
</gene>
<evidence type="ECO:0000256" key="4">
    <source>
        <dbReference type="ARBA" id="ARBA00011959"/>
    </source>
</evidence>
<sequence>MSVQAHPHRFRLVMSHDGSTQYWQRRACRTQSGSRAGSDNVTGWATKLLHRMAWASSDDLEARNRRIVNPMRGHLHSLHDHPADQLSPSEPVKGRSGAAPATALHMKRLLIRQTIKSLAKPFYPPSFAATPASAAAAFPGSIPPLGRISAASTFHTAFPRANPSCATTPRQLQPRLPYASCTDRSARIDLRRRATQRRAMSDAASAAQLIESAKKLAAIRAVDEHLLPSYKYVGIGSGSTVVYVVEAIVSKGPAFYSGMTFIPTGSQSKGLIRNAGLTLCNLDERPVVNGSPVALDVAFDGADEVDRDLNLIKGGGACLFQEKLVAIAARKFIAVAAHQIGADSRKQSDRLCTKWKAIPIEVLPLAAPSVLNRLHAMGSPEAAVRSGLPSKAGECVTDNGMWIIDAPFQPLLLPSELTAGVDGKGAKGVWEINTLAAELLAIPGIVEIGLFHGFNGEQAVGLGKDLQAQKPVAAYFGMPNGQVEVQRA</sequence>
<comment type="catalytic activity">
    <reaction evidence="1">
        <text>aldehydo-D-ribose 5-phosphate = D-ribulose 5-phosphate</text>
        <dbReference type="Rhea" id="RHEA:14657"/>
        <dbReference type="ChEBI" id="CHEBI:58121"/>
        <dbReference type="ChEBI" id="CHEBI:58273"/>
        <dbReference type="EC" id="5.3.1.6"/>
    </reaction>
</comment>
<comment type="similarity">
    <text evidence="3">Belongs to the ribose 5-phosphate isomerase family.</text>
</comment>
<dbReference type="PANTHER" id="PTHR11934:SF0">
    <property type="entry name" value="RIBOSE-5-PHOSPHATE ISOMERASE"/>
    <property type="match status" value="1"/>
</dbReference>
<keyword evidence="10" id="KW-1185">Reference proteome</keyword>
<dbReference type="Gene3D" id="3.30.70.260">
    <property type="match status" value="1"/>
</dbReference>
<evidence type="ECO:0000313" key="10">
    <source>
        <dbReference type="Proteomes" id="UP001287286"/>
    </source>
</evidence>
<keyword evidence="6" id="KW-0413">Isomerase</keyword>
<dbReference type="SUPFAM" id="SSF75445">
    <property type="entry name" value="D-ribose-5-phosphate isomerase (RpiA), lid domain"/>
    <property type="match status" value="1"/>
</dbReference>
<dbReference type="EC" id="5.3.1.6" evidence="4"/>
<dbReference type="EMBL" id="JAWRVI010000026">
    <property type="protein sequence ID" value="KAK4088232.1"/>
    <property type="molecule type" value="Genomic_DNA"/>
</dbReference>
<comment type="caution">
    <text evidence="9">The sequence shown here is derived from an EMBL/GenBank/DDBJ whole genome shotgun (WGS) entry which is preliminary data.</text>
</comment>
<evidence type="ECO:0000256" key="6">
    <source>
        <dbReference type="ARBA" id="ARBA00023235"/>
    </source>
</evidence>
<accession>A0ABR0BW03</accession>
<dbReference type="CDD" id="cd01398">
    <property type="entry name" value="RPI_A"/>
    <property type="match status" value="1"/>
</dbReference>
<proteinExistence type="inferred from homology"/>
<evidence type="ECO:0000256" key="3">
    <source>
        <dbReference type="ARBA" id="ARBA00008088"/>
    </source>
</evidence>
<dbReference type="Proteomes" id="UP001287286">
    <property type="component" value="Unassembled WGS sequence"/>
</dbReference>
<evidence type="ECO:0000256" key="1">
    <source>
        <dbReference type="ARBA" id="ARBA00001713"/>
    </source>
</evidence>
<evidence type="ECO:0000256" key="2">
    <source>
        <dbReference type="ARBA" id="ARBA00004988"/>
    </source>
</evidence>